<keyword evidence="6 7" id="KW-0961">Cell wall biogenesis/degradation</keyword>
<keyword evidence="4 7" id="KW-0472">Membrane</keyword>
<dbReference type="AlphaFoldDB" id="A0A554XR01"/>
<dbReference type="InterPro" id="IPR003770">
    <property type="entry name" value="MLTG-like"/>
</dbReference>
<evidence type="ECO:0000256" key="7">
    <source>
        <dbReference type="HAMAP-Rule" id="MF_02065"/>
    </source>
</evidence>
<comment type="caution">
    <text evidence="8">The sequence shown here is derived from an EMBL/GenBank/DDBJ whole genome shotgun (WGS) entry which is preliminary data.</text>
</comment>
<accession>A0A554XR01</accession>
<dbReference type="CDD" id="cd08010">
    <property type="entry name" value="MltG_like"/>
    <property type="match status" value="1"/>
</dbReference>
<evidence type="ECO:0000256" key="5">
    <source>
        <dbReference type="ARBA" id="ARBA00023239"/>
    </source>
</evidence>
<comment type="catalytic activity">
    <reaction evidence="7">
        <text>a peptidoglycan chain = a peptidoglycan chain with N-acetyl-1,6-anhydromuramyl-[peptide] at the reducing end + a peptidoglycan chain with N-acetylglucosamine at the non-reducing end.</text>
        <dbReference type="EC" id="4.2.2.29"/>
    </reaction>
</comment>
<evidence type="ECO:0000256" key="4">
    <source>
        <dbReference type="ARBA" id="ARBA00023136"/>
    </source>
</evidence>
<organism evidence="8 9">
    <name type="scientific">Tepidimonas fonticaldi</name>
    <dbReference type="NCBI Taxonomy" id="1101373"/>
    <lineage>
        <taxon>Bacteria</taxon>
        <taxon>Pseudomonadati</taxon>
        <taxon>Pseudomonadota</taxon>
        <taxon>Betaproteobacteria</taxon>
        <taxon>Burkholderiales</taxon>
        <taxon>Tepidimonas</taxon>
    </lineage>
</organism>
<gene>
    <name evidence="7 8" type="primary">mltG</name>
    <name evidence="8" type="ORF">Tfont_00079</name>
</gene>
<dbReference type="NCBIfam" id="TIGR00247">
    <property type="entry name" value="endolytic transglycosylase MltG"/>
    <property type="match status" value="1"/>
</dbReference>
<dbReference type="HAMAP" id="MF_02065">
    <property type="entry name" value="MltG"/>
    <property type="match status" value="1"/>
</dbReference>
<keyword evidence="3 7" id="KW-1133">Transmembrane helix</keyword>
<evidence type="ECO:0000313" key="9">
    <source>
        <dbReference type="Proteomes" id="UP000316388"/>
    </source>
</evidence>
<dbReference type="RefSeq" id="WP_313906453.1">
    <property type="nucleotide sequence ID" value="NZ_VJOO01000001.1"/>
</dbReference>
<reference evidence="8 9" key="1">
    <citation type="submission" date="2019-07" db="EMBL/GenBank/DDBJ databases">
        <title>Tepidimonas fonticaldi AT-A2 draft genome.</title>
        <authorList>
            <person name="Da Costa M.S."/>
            <person name="Froufe H.J.C."/>
            <person name="Egas C."/>
            <person name="Albuquerque L."/>
        </authorList>
    </citation>
    <scope>NUCLEOTIDE SEQUENCE [LARGE SCALE GENOMIC DNA]</scope>
    <source>
        <strain evidence="8 9">AT-A2</strain>
    </source>
</reference>
<keyword evidence="2 7" id="KW-0812">Transmembrane</keyword>
<dbReference type="GO" id="GO:0005886">
    <property type="term" value="C:plasma membrane"/>
    <property type="evidence" value="ECO:0007669"/>
    <property type="project" value="UniProtKB-UniRule"/>
</dbReference>
<sequence length="339" mass="37082">MSRSLRSLAFRWTLLAAVAVLAGATAIAAWLHRPLSLRLQGQPAVDVVIEPGMSAAEVADALVASGVDTSAWGLFLWFRLSGQSRALKAGSYEIAPGTTPTTLLDKLVRGEQAVRRLTLVEGWNVRQVLQAVRAAEHLFDDLPAGDDPVALARHLGLRVAHAEGRFFPDTYVYPKRTPASRVLRQAAAAMDTRLADAWARRQPGLPLRTPDEALILASIVEKETGLEADRAHVAAVFINRLRIGMRLQTDPSVIYGLGESFDGNLRRRDFTTDTPYNTYTRAGLPPTPIAMPGWASLLAAVQPARTSALYFVARGDGTSAFSRTLDEHNRAVRRYQLQR</sequence>
<proteinExistence type="inferred from homology"/>
<dbReference type="Pfam" id="PF02618">
    <property type="entry name" value="YceG"/>
    <property type="match status" value="1"/>
</dbReference>
<keyword evidence="1 7" id="KW-1003">Cell membrane</keyword>
<comment type="function">
    <text evidence="7">Functions as a peptidoglycan terminase that cleaves nascent peptidoglycan strands endolytically to terminate their elongation.</text>
</comment>
<dbReference type="Proteomes" id="UP000316388">
    <property type="component" value="Unassembled WGS sequence"/>
</dbReference>
<evidence type="ECO:0000256" key="3">
    <source>
        <dbReference type="ARBA" id="ARBA00022989"/>
    </source>
</evidence>
<feature type="site" description="Important for catalytic activity" evidence="7">
    <location>
        <position position="223"/>
    </location>
</feature>
<keyword evidence="5 7" id="KW-0456">Lyase</keyword>
<dbReference type="Gene3D" id="3.30.160.60">
    <property type="entry name" value="Classic Zinc Finger"/>
    <property type="match status" value="1"/>
</dbReference>
<dbReference type="GO" id="GO:0008932">
    <property type="term" value="F:lytic endotransglycosylase activity"/>
    <property type="evidence" value="ECO:0007669"/>
    <property type="project" value="UniProtKB-UniRule"/>
</dbReference>
<dbReference type="EMBL" id="VJOO01000001">
    <property type="protein sequence ID" value="TSE38253.1"/>
    <property type="molecule type" value="Genomic_DNA"/>
</dbReference>
<keyword evidence="7" id="KW-0997">Cell inner membrane</keyword>
<dbReference type="Gene3D" id="3.30.1490.480">
    <property type="entry name" value="Endolytic murein transglycosylase"/>
    <property type="match status" value="1"/>
</dbReference>
<evidence type="ECO:0000256" key="6">
    <source>
        <dbReference type="ARBA" id="ARBA00023316"/>
    </source>
</evidence>
<dbReference type="GO" id="GO:0071555">
    <property type="term" value="P:cell wall organization"/>
    <property type="evidence" value="ECO:0007669"/>
    <property type="project" value="UniProtKB-KW"/>
</dbReference>
<dbReference type="PANTHER" id="PTHR30518:SF2">
    <property type="entry name" value="ENDOLYTIC MUREIN TRANSGLYCOSYLASE"/>
    <property type="match status" value="1"/>
</dbReference>
<dbReference type="GO" id="GO:0009252">
    <property type="term" value="P:peptidoglycan biosynthetic process"/>
    <property type="evidence" value="ECO:0007669"/>
    <property type="project" value="UniProtKB-UniRule"/>
</dbReference>
<evidence type="ECO:0000256" key="1">
    <source>
        <dbReference type="ARBA" id="ARBA00022475"/>
    </source>
</evidence>
<evidence type="ECO:0000313" key="8">
    <source>
        <dbReference type="EMBL" id="TSE38253.1"/>
    </source>
</evidence>
<protein>
    <recommendedName>
        <fullName evidence="7">Endolytic murein transglycosylase</fullName>
        <ecNumber evidence="7">4.2.2.29</ecNumber>
    </recommendedName>
    <alternativeName>
        <fullName evidence="7">Peptidoglycan lytic transglycosylase</fullName>
    </alternativeName>
    <alternativeName>
        <fullName evidence="7">Peptidoglycan polymerization terminase</fullName>
    </alternativeName>
</protein>
<dbReference type="EC" id="4.2.2.29" evidence="7"/>
<evidence type="ECO:0000256" key="2">
    <source>
        <dbReference type="ARBA" id="ARBA00022692"/>
    </source>
</evidence>
<dbReference type="PANTHER" id="PTHR30518">
    <property type="entry name" value="ENDOLYTIC MUREIN TRANSGLYCOSYLASE"/>
    <property type="match status" value="1"/>
</dbReference>
<name>A0A554XR01_9BURK</name>
<comment type="similarity">
    <text evidence="7">Belongs to the transglycosylase MltG family.</text>
</comment>